<proteinExistence type="predicted"/>
<feature type="region of interest" description="Disordered" evidence="1">
    <location>
        <begin position="501"/>
        <end position="568"/>
    </location>
</feature>
<feature type="region of interest" description="Disordered" evidence="1">
    <location>
        <begin position="283"/>
        <end position="302"/>
    </location>
</feature>
<feature type="compositionally biased region" description="Polar residues" evidence="1">
    <location>
        <begin position="21"/>
        <end position="35"/>
    </location>
</feature>
<feature type="compositionally biased region" description="Basic residues" evidence="1">
    <location>
        <begin position="501"/>
        <end position="510"/>
    </location>
</feature>
<dbReference type="EMBL" id="HBGD01001944">
    <property type="protein sequence ID" value="CAD9078396.1"/>
    <property type="molecule type" value="Transcribed_RNA"/>
</dbReference>
<name>A0A7S1KN10_9EUKA</name>
<gene>
    <name evidence="2" type="ORF">PCOS0759_LOCUS1628</name>
</gene>
<reference evidence="2" key="1">
    <citation type="submission" date="2021-01" db="EMBL/GenBank/DDBJ databases">
        <authorList>
            <person name="Corre E."/>
            <person name="Pelletier E."/>
            <person name="Niang G."/>
            <person name="Scheremetjew M."/>
            <person name="Finn R."/>
            <person name="Kale V."/>
            <person name="Holt S."/>
            <person name="Cochrane G."/>
            <person name="Meng A."/>
            <person name="Brown T."/>
            <person name="Cohen L."/>
        </authorList>
    </citation>
    <scope>NUCLEOTIDE SEQUENCE</scope>
    <source>
        <strain evidence="2">WS</strain>
    </source>
</reference>
<evidence type="ECO:0000313" key="2">
    <source>
        <dbReference type="EMBL" id="CAD9078396.1"/>
    </source>
</evidence>
<sequence length="568" mass="65764">MIPSPSYYNPSYEDQHHQKRLSNPTSSGKSASSYRSPWEDIHPLLTHLQTHLSNLSTKHTSLASKVQKMKYGMGEIEERMDGMDKWRHTVEGKLRESRAFLPADERQYAPRRDPSGGVHRHHSENASPKVWSEEYNASKRKKRRNSAWHSDTEEEDSPRVYSHHRHAHKTVFHAPASSPHSDIALTQMFNKWKNQIESEMDERLNKRMRMMEQQMAHRMEHFVNQLMRDRVKQECHNAMREQLQEEHSFNARLAQGNRNASTPYFANPPRGVGTQQSGTFSFVSSTGDSPSKQLNHSATSTAPSMDEVMHKLRQMKKKYRKWRETSVVEIKSLRESVKEYKQIVQHKGSASNQDSLSGQNSSLVHQRLNSLESKIDLLQSESDLKYEQKNAHLDAKFNALEQNFSNMVQERLEKATTTSTTVQHPVAVVTPSHVDSSIFMEMSNKIEDRLQRQLQLSLTQTNDHLMQLYREQEADTKLAIKQLIEKNKEFLVRTAAALKKRTLRGSRRREKISNDDHRKRRSKSTPGRKDHHRTEDKDSLGNVARSDDAHSGQQHVVRDIESVDSSWS</sequence>
<feature type="compositionally biased region" description="Basic and acidic residues" evidence="1">
    <location>
        <begin position="97"/>
        <end position="114"/>
    </location>
</feature>
<feature type="region of interest" description="Disordered" evidence="1">
    <location>
        <begin position="97"/>
        <end position="163"/>
    </location>
</feature>
<protein>
    <submittedName>
        <fullName evidence="2">Uncharacterized protein</fullName>
    </submittedName>
</protein>
<evidence type="ECO:0000256" key="1">
    <source>
        <dbReference type="SAM" id="MobiDB-lite"/>
    </source>
</evidence>
<feature type="region of interest" description="Disordered" evidence="1">
    <location>
        <begin position="1"/>
        <end position="35"/>
    </location>
</feature>
<feature type="compositionally biased region" description="Basic and acidic residues" evidence="1">
    <location>
        <begin position="532"/>
        <end position="561"/>
    </location>
</feature>
<organism evidence="2">
    <name type="scientific">Percolomonas cosmopolitus</name>
    <dbReference type="NCBI Taxonomy" id="63605"/>
    <lineage>
        <taxon>Eukaryota</taxon>
        <taxon>Discoba</taxon>
        <taxon>Heterolobosea</taxon>
        <taxon>Tetramitia</taxon>
        <taxon>Eutetramitia</taxon>
        <taxon>Percolomonadidae</taxon>
        <taxon>Percolomonas</taxon>
    </lineage>
</organism>
<accession>A0A7S1KN10</accession>
<dbReference type="AlphaFoldDB" id="A0A7S1KN10"/>